<feature type="compositionally biased region" description="Basic and acidic residues" evidence="2">
    <location>
        <begin position="174"/>
        <end position="183"/>
    </location>
</feature>
<dbReference type="Proteomes" id="UP000309584">
    <property type="component" value="Unassembled WGS sequence"/>
</dbReference>
<protein>
    <recommendedName>
        <fullName evidence="5">Periplasmic protein</fullName>
    </recommendedName>
</protein>
<name>A0ABY2TK37_9BACT</name>
<dbReference type="EMBL" id="NXLY01000005">
    <property type="protein sequence ID" value="TKX34211.1"/>
    <property type="molecule type" value="Genomic_DNA"/>
</dbReference>
<gene>
    <name evidence="3" type="ORF">CQA75_03695</name>
</gene>
<evidence type="ECO:0000313" key="3">
    <source>
        <dbReference type="EMBL" id="TKX34211.1"/>
    </source>
</evidence>
<accession>A0ABY2TK37</accession>
<keyword evidence="4" id="KW-1185">Reference proteome</keyword>
<evidence type="ECO:0000256" key="1">
    <source>
        <dbReference type="SAM" id="Coils"/>
    </source>
</evidence>
<proteinExistence type="predicted"/>
<comment type="caution">
    <text evidence="3">The sequence shown here is derived from an EMBL/GenBank/DDBJ whole genome shotgun (WGS) entry which is preliminary data.</text>
</comment>
<feature type="compositionally biased region" description="Basic and acidic residues" evidence="2">
    <location>
        <begin position="228"/>
        <end position="238"/>
    </location>
</feature>
<organism evidence="3 4">
    <name type="scientific">Campylobacter taeniopygiae</name>
    <dbReference type="NCBI Taxonomy" id="2510188"/>
    <lineage>
        <taxon>Bacteria</taxon>
        <taxon>Pseudomonadati</taxon>
        <taxon>Campylobacterota</taxon>
        <taxon>Epsilonproteobacteria</taxon>
        <taxon>Campylobacterales</taxon>
        <taxon>Campylobacteraceae</taxon>
        <taxon>Campylobacter</taxon>
    </lineage>
</organism>
<feature type="coiled-coil region" evidence="1">
    <location>
        <begin position="115"/>
        <end position="142"/>
    </location>
</feature>
<evidence type="ECO:0000313" key="4">
    <source>
        <dbReference type="Proteomes" id="UP000309584"/>
    </source>
</evidence>
<evidence type="ECO:0008006" key="5">
    <source>
        <dbReference type="Google" id="ProtNLM"/>
    </source>
</evidence>
<evidence type="ECO:0000256" key="2">
    <source>
        <dbReference type="SAM" id="MobiDB-lite"/>
    </source>
</evidence>
<dbReference type="RefSeq" id="WP_137623703.1">
    <property type="nucleotide sequence ID" value="NZ_NXLY01000005.1"/>
</dbReference>
<reference evidence="3 4" key="1">
    <citation type="submission" date="2018-05" db="EMBL/GenBank/DDBJ databases">
        <title>Novel Campyloabacter and Helicobacter Species and Strains.</title>
        <authorList>
            <person name="Mannion A.J."/>
            <person name="Shen Z."/>
            <person name="Fox J.G."/>
        </authorList>
    </citation>
    <scope>NUCLEOTIDE SEQUENCE [LARGE SCALE GENOMIC DNA]</scope>
    <source>
        <strain evidence="4">MIT10-5678</strain>
    </source>
</reference>
<feature type="region of interest" description="Disordered" evidence="2">
    <location>
        <begin position="174"/>
        <end position="246"/>
    </location>
</feature>
<sequence length="246" mass="28175">MKKVFFCIFLCFNLNAQSLEISKLRTDLYSKSGANVLKKIEISLDFEGENLKENELKLIDSINTVISGFFYEDIFTEIGKDNFKKVLKKFIEKKYKINIDDIYILSLSGVEKFDLEEFKRFLESTEAKKNNTSDEVKKVLENLSVPEVPQVKTPNNISVPNIPEAKQIGQLFGDDKEDKKDDGEISPDSLNIPKINPSELEEKIKQDLIKNPPQIFKEKNASNNISKENSDMGFDLKLDNNLSHVQ</sequence>
<keyword evidence="1" id="KW-0175">Coiled coil</keyword>